<accession>A0ACC1CNE5</accession>
<name>A0ACC1CNE5_9NEOP</name>
<reference evidence="1 2" key="1">
    <citation type="journal article" date="2021" name="Front. Genet.">
        <title>Chromosome-Level Genome Assembly Reveals Significant Gene Expansion in the Toll and IMD Signaling Pathways of Dendrolimus kikuchii.</title>
        <authorList>
            <person name="Zhou J."/>
            <person name="Wu P."/>
            <person name="Xiong Z."/>
            <person name="Liu N."/>
            <person name="Zhao N."/>
            <person name="Ji M."/>
            <person name="Qiu Y."/>
            <person name="Yang B."/>
        </authorList>
    </citation>
    <scope>NUCLEOTIDE SEQUENCE [LARGE SCALE GENOMIC DNA]</scope>
    <source>
        <strain evidence="1">Ann1</strain>
    </source>
</reference>
<protein>
    <submittedName>
        <fullName evidence="1">Uncharacterized protein</fullName>
    </submittedName>
</protein>
<evidence type="ECO:0000313" key="2">
    <source>
        <dbReference type="Proteomes" id="UP000824533"/>
    </source>
</evidence>
<evidence type="ECO:0000313" key="1">
    <source>
        <dbReference type="EMBL" id="KAJ0173135.1"/>
    </source>
</evidence>
<dbReference type="EMBL" id="CM034406">
    <property type="protein sequence ID" value="KAJ0173135.1"/>
    <property type="molecule type" value="Genomic_DNA"/>
</dbReference>
<gene>
    <name evidence="1" type="ORF">K1T71_011311</name>
</gene>
<proteinExistence type="predicted"/>
<keyword evidence="2" id="KW-1185">Reference proteome</keyword>
<comment type="caution">
    <text evidence="1">The sequence shown here is derived from an EMBL/GenBank/DDBJ whole genome shotgun (WGS) entry which is preliminary data.</text>
</comment>
<organism evidence="1 2">
    <name type="scientific">Dendrolimus kikuchii</name>
    <dbReference type="NCBI Taxonomy" id="765133"/>
    <lineage>
        <taxon>Eukaryota</taxon>
        <taxon>Metazoa</taxon>
        <taxon>Ecdysozoa</taxon>
        <taxon>Arthropoda</taxon>
        <taxon>Hexapoda</taxon>
        <taxon>Insecta</taxon>
        <taxon>Pterygota</taxon>
        <taxon>Neoptera</taxon>
        <taxon>Endopterygota</taxon>
        <taxon>Lepidoptera</taxon>
        <taxon>Glossata</taxon>
        <taxon>Ditrysia</taxon>
        <taxon>Bombycoidea</taxon>
        <taxon>Lasiocampidae</taxon>
        <taxon>Dendrolimus</taxon>
    </lineage>
</organism>
<dbReference type="Proteomes" id="UP000824533">
    <property type="component" value="Linkage Group LG20"/>
</dbReference>
<sequence length="313" mass="36562">MDSIPDHPILKFHSDTLVVVRKKYNLDKPGDMDKAIDILEEWIKQQDHFTVRKFSREYLERSIITLKGSIERAKIQIDSLCTMRTLLPQFFEKSNPKEEFPLLSKILVQALLPKLTEDHYRIYMPTLIRNGVDSKTLFLGYQHAVLMCEYFKHFDYCDGLIVFTDMRNLDLVELIRAVNITETNQIFSIIMKSYQCRVKAIHILSESKAIDILLAFLRQMFTKKLMDRIRVHKTIECVHAFIPKEILPCDYGGDEKTYLDICADWLDILSAEKSVALMKEMTNARTDESLRQIDKFNDQYLGMAGTFRSLTVD</sequence>